<dbReference type="Proteomes" id="UP000301309">
    <property type="component" value="Unassembled WGS sequence"/>
</dbReference>
<evidence type="ECO:0000313" key="2">
    <source>
        <dbReference type="Proteomes" id="UP000301309"/>
    </source>
</evidence>
<gene>
    <name evidence="1" type="ORF">SVIO_019990</name>
</gene>
<reference evidence="1 2" key="1">
    <citation type="journal article" date="2020" name="Int. J. Syst. Evol. Microbiol.">
        <title>Reclassification of Streptomyces castelarensis and Streptomyces sporoclivatus as later heterotypic synonyms of Streptomyces antimycoticus.</title>
        <authorList>
            <person name="Komaki H."/>
            <person name="Tamura T."/>
        </authorList>
    </citation>
    <scope>NUCLEOTIDE SEQUENCE [LARGE SCALE GENOMIC DNA]</scope>
    <source>
        <strain evidence="1 2">NBRC 13459</strain>
    </source>
</reference>
<dbReference type="AlphaFoldDB" id="A0A4D4KWY1"/>
<comment type="caution">
    <text evidence="1">The sequence shown here is derived from an EMBL/GenBank/DDBJ whole genome shotgun (WGS) entry which is preliminary data.</text>
</comment>
<proteinExistence type="predicted"/>
<name>A0A4D4KWY1_STRVO</name>
<protein>
    <submittedName>
        <fullName evidence="1">Uncharacterized protein</fullName>
    </submittedName>
</protein>
<evidence type="ECO:0000313" key="1">
    <source>
        <dbReference type="EMBL" id="GDY51376.1"/>
    </source>
</evidence>
<accession>A0A4D4KWY1</accession>
<sequence>MLLAVLAVAAGYACGRIAGSLLPVAGAAAAGFAGFGLACTSPYGLAGHEGPGAAQLTLATGAVCCAAWAARGSSARRCGCLPRRSR</sequence>
<keyword evidence="2" id="KW-1185">Reference proteome</keyword>
<organism evidence="1 2">
    <name type="scientific">Streptomyces violaceusniger</name>
    <dbReference type="NCBI Taxonomy" id="68280"/>
    <lineage>
        <taxon>Bacteria</taxon>
        <taxon>Bacillati</taxon>
        <taxon>Actinomycetota</taxon>
        <taxon>Actinomycetes</taxon>
        <taxon>Kitasatosporales</taxon>
        <taxon>Streptomycetaceae</taxon>
        <taxon>Streptomyces</taxon>
        <taxon>Streptomyces violaceusniger group</taxon>
    </lineage>
</organism>
<dbReference type="EMBL" id="BJHW01000001">
    <property type="protein sequence ID" value="GDY51376.1"/>
    <property type="molecule type" value="Genomic_DNA"/>
</dbReference>